<keyword evidence="2" id="KW-1133">Transmembrane helix</keyword>
<dbReference type="EMBL" id="JAVFWO010000005">
    <property type="protein sequence ID" value="MDQ7879704.1"/>
    <property type="molecule type" value="Genomic_DNA"/>
</dbReference>
<organism evidence="3 4">
    <name type="scientific">Microbacterium psychrotolerans</name>
    <dbReference type="NCBI Taxonomy" id="3068321"/>
    <lineage>
        <taxon>Bacteria</taxon>
        <taxon>Bacillati</taxon>
        <taxon>Actinomycetota</taxon>
        <taxon>Actinomycetes</taxon>
        <taxon>Micrococcales</taxon>
        <taxon>Microbacteriaceae</taxon>
        <taxon>Microbacterium</taxon>
    </lineage>
</organism>
<evidence type="ECO:0000313" key="4">
    <source>
        <dbReference type="Proteomes" id="UP001235133"/>
    </source>
</evidence>
<keyword evidence="2" id="KW-0472">Membrane</keyword>
<evidence type="ECO:0008006" key="5">
    <source>
        <dbReference type="Google" id="ProtNLM"/>
    </source>
</evidence>
<gene>
    <name evidence="3" type="ORF">Q9R08_17060</name>
</gene>
<reference evidence="3 4" key="1">
    <citation type="submission" date="2023-08" db="EMBL/GenBank/DDBJ databases">
        <title>Microbacterium psychrotolerans sp. nov., a psychrotolerant bacterium isolated from soil in Heilongjiang Province, China.</title>
        <authorList>
            <person name="An P."/>
            <person name="Zhao D."/>
            <person name="Xiang H."/>
        </authorList>
    </citation>
    <scope>NUCLEOTIDE SEQUENCE [LARGE SCALE GENOMIC DNA]</scope>
    <source>
        <strain evidence="3 4">QXD-8</strain>
    </source>
</reference>
<accession>A0ABU0Z7H0</accession>
<protein>
    <recommendedName>
        <fullName evidence="5">DUF4190 domain-containing protein</fullName>
    </recommendedName>
</protein>
<feature type="region of interest" description="Disordered" evidence="1">
    <location>
        <begin position="122"/>
        <end position="142"/>
    </location>
</feature>
<feature type="transmembrane region" description="Helical" evidence="2">
    <location>
        <begin position="190"/>
        <end position="213"/>
    </location>
</feature>
<feature type="compositionally biased region" description="Low complexity" evidence="1">
    <location>
        <begin position="49"/>
        <end position="63"/>
    </location>
</feature>
<feature type="compositionally biased region" description="Low complexity" evidence="1">
    <location>
        <begin position="129"/>
        <end position="142"/>
    </location>
</feature>
<feature type="transmembrane region" description="Helical" evidence="2">
    <location>
        <begin position="250"/>
        <end position="274"/>
    </location>
</feature>
<feature type="region of interest" description="Disordered" evidence="1">
    <location>
        <begin position="1"/>
        <end position="68"/>
    </location>
</feature>
<name>A0ABU0Z7H0_9MICO</name>
<evidence type="ECO:0000256" key="1">
    <source>
        <dbReference type="SAM" id="MobiDB-lite"/>
    </source>
</evidence>
<sequence>MSDPHPPQPVGDDDITDSAAAPPPGRSVDPTLPHDGPSDSEPAPERETATPADPTAASAPARPYTARALDAPQYAIPAYAIPAPSTPSTDDAASAQPPAPPLAHAYVTPAYADPAATHAPPAVAPPWVSPQSASAGAQQGTASGTTTAAYALPPYARTPAAPPPTYPGTPAFTAALGAGAPGGIDTRPKALAIIALVMAGAGILLALVAAVAGSWGAGSLSPLLLFVAFVLSLIALISRKQGGTGFGVTALLTSIVGGILTVVLAVAAILGSFAGTSGVDNGPYGDDDYEEYVVPGITAPGTDGQPDPGAQFAPPVQATVAETAFGHDYEDVWWYAVVIDNPNADYVFDSYVEVVAYDADGSTITSAPGYTMLLAGRTAMVGYFFDLEDAQIASVGVNLPEASEATLSPAAETGSFVVGEVTGSISPDGPAEVSGTVSAHFADDQQYVAVAVLARAADGTIAAATSTYLDAVPGDGTPVPFDAWFDEVPPGATLEAFAHR</sequence>
<dbReference type="RefSeq" id="WP_308869342.1">
    <property type="nucleotide sequence ID" value="NZ_JAVFWO010000005.1"/>
</dbReference>
<evidence type="ECO:0000256" key="2">
    <source>
        <dbReference type="SAM" id="Phobius"/>
    </source>
</evidence>
<evidence type="ECO:0000313" key="3">
    <source>
        <dbReference type="EMBL" id="MDQ7879704.1"/>
    </source>
</evidence>
<keyword evidence="2" id="KW-0812">Transmembrane</keyword>
<proteinExistence type="predicted"/>
<feature type="transmembrane region" description="Helical" evidence="2">
    <location>
        <begin position="219"/>
        <end position="238"/>
    </location>
</feature>
<feature type="region of interest" description="Disordered" evidence="1">
    <location>
        <begin position="81"/>
        <end position="101"/>
    </location>
</feature>
<dbReference type="Proteomes" id="UP001235133">
    <property type="component" value="Unassembled WGS sequence"/>
</dbReference>
<keyword evidence="4" id="KW-1185">Reference proteome</keyword>
<comment type="caution">
    <text evidence="3">The sequence shown here is derived from an EMBL/GenBank/DDBJ whole genome shotgun (WGS) entry which is preliminary data.</text>
</comment>